<sequence>MASAAAPRGLAPNASLPAKVQPIPPNQTLYVTNLPSAKIQKPDLRTALYMLFSTFGPVLDIVALKTMEMRGQAHIVFRDIQAATQAMRSLDGQTFLGRPMKIQYAKSKSHFVAKLDGTFKIPTTSAGAATVEQTELQQSIFNAPLPGTAPEKPTGPAASQAAKSAEDENRGQKRTRDEEEEESEEDVAMEEDSDDE</sequence>
<keyword evidence="5" id="KW-1185">Reference proteome</keyword>
<proteinExistence type="predicted"/>
<dbReference type="EMBL" id="KZ679681">
    <property type="protein sequence ID" value="PTB54115.1"/>
    <property type="molecule type" value="Genomic_DNA"/>
</dbReference>
<dbReference type="RefSeq" id="XP_024773792.1">
    <property type="nucleotide sequence ID" value="XM_024921640.1"/>
</dbReference>
<accession>A0A2T4AAK9</accession>
<dbReference type="SMART" id="SM00360">
    <property type="entry name" value="RRM"/>
    <property type="match status" value="1"/>
</dbReference>
<dbReference type="STRING" id="983964.A0A2T4AAK9"/>
<dbReference type="CDD" id="cd12246">
    <property type="entry name" value="RRM1_U1A_like"/>
    <property type="match status" value="1"/>
</dbReference>
<dbReference type="InterPro" id="IPR035979">
    <property type="entry name" value="RBD_domain_sf"/>
</dbReference>
<feature type="domain" description="RRM" evidence="3">
    <location>
        <begin position="27"/>
        <end position="107"/>
    </location>
</feature>
<name>A0A2T4AAK9_TRIHA</name>
<dbReference type="Pfam" id="PF00076">
    <property type="entry name" value="RRM_1"/>
    <property type="match status" value="1"/>
</dbReference>
<gene>
    <name evidence="4" type="ORF">M431DRAFT_6355</name>
</gene>
<organism evidence="4 5">
    <name type="scientific">Trichoderma harzianum CBS 226.95</name>
    <dbReference type="NCBI Taxonomy" id="983964"/>
    <lineage>
        <taxon>Eukaryota</taxon>
        <taxon>Fungi</taxon>
        <taxon>Dikarya</taxon>
        <taxon>Ascomycota</taxon>
        <taxon>Pezizomycotina</taxon>
        <taxon>Sordariomycetes</taxon>
        <taxon>Hypocreomycetidae</taxon>
        <taxon>Hypocreales</taxon>
        <taxon>Hypocreaceae</taxon>
        <taxon>Trichoderma</taxon>
    </lineage>
</organism>
<protein>
    <recommendedName>
        <fullName evidence="3">RRM domain-containing protein</fullName>
    </recommendedName>
</protein>
<keyword evidence="1" id="KW-0694">RNA-binding</keyword>
<dbReference type="Proteomes" id="UP000241690">
    <property type="component" value="Unassembled WGS sequence"/>
</dbReference>
<dbReference type="AlphaFoldDB" id="A0A2T4AAK9"/>
<evidence type="ECO:0000313" key="5">
    <source>
        <dbReference type="Proteomes" id="UP000241690"/>
    </source>
</evidence>
<evidence type="ECO:0000313" key="4">
    <source>
        <dbReference type="EMBL" id="PTB54115.1"/>
    </source>
</evidence>
<evidence type="ECO:0000259" key="3">
    <source>
        <dbReference type="PROSITE" id="PS50102"/>
    </source>
</evidence>
<evidence type="ECO:0000256" key="2">
    <source>
        <dbReference type="SAM" id="MobiDB-lite"/>
    </source>
</evidence>
<dbReference type="Gene3D" id="3.30.70.330">
    <property type="match status" value="1"/>
</dbReference>
<feature type="compositionally biased region" description="Basic and acidic residues" evidence="2">
    <location>
        <begin position="164"/>
        <end position="177"/>
    </location>
</feature>
<feature type="compositionally biased region" description="Acidic residues" evidence="2">
    <location>
        <begin position="178"/>
        <end position="196"/>
    </location>
</feature>
<dbReference type="GO" id="GO:0003723">
    <property type="term" value="F:RNA binding"/>
    <property type="evidence" value="ECO:0007669"/>
    <property type="project" value="UniProtKB-UniRule"/>
</dbReference>
<reference evidence="4 5" key="1">
    <citation type="submission" date="2016-07" db="EMBL/GenBank/DDBJ databases">
        <title>Multiple horizontal gene transfer events from other fungi enriched the ability of initially mycotrophic Trichoderma (Ascomycota) to feed on dead plant biomass.</title>
        <authorList>
            <consortium name="DOE Joint Genome Institute"/>
            <person name="Aerts A."/>
            <person name="Atanasova L."/>
            <person name="Chenthamara K."/>
            <person name="Zhang J."/>
            <person name="Grujic M."/>
            <person name="Henrissat B."/>
            <person name="Kuo A."/>
            <person name="Salamov A."/>
            <person name="Lipzen A."/>
            <person name="Labutti K."/>
            <person name="Barry K."/>
            <person name="Miao Y."/>
            <person name="Rahimi M.J."/>
            <person name="Shen Q."/>
            <person name="Grigoriev I.V."/>
            <person name="Kubicek C.P."/>
            <person name="Druzhinina I.S."/>
        </authorList>
    </citation>
    <scope>NUCLEOTIDE SEQUENCE [LARGE SCALE GENOMIC DNA]</scope>
    <source>
        <strain evidence="4 5">CBS 226.95</strain>
    </source>
</reference>
<dbReference type="InterPro" id="IPR000504">
    <property type="entry name" value="RRM_dom"/>
</dbReference>
<feature type="region of interest" description="Disordered" evidence="2">
    <location>
        <begin position="143"/>
        <end position="196"/>
    </location>
</feature>
<dbReference type="SUPFAM" id="SSF54928">
    <property type="entry name" value="RNA-binding domain, RBD"/>
    <property type="match status" value="1"/>
</dbReference>
<dbReference type="InterPro" id="IPR012677">
    <property type="entry name" value="Nucleotide-bd_a/b_plait_sf"/>
</dbReference>
<dbReference type="FunFam" id="3.30.70.330:FF:000039">
    <property type="entry name" value="U1 small nuclear ribonucleoprotein A"/>
    <property type="match status" value="1"/>
</dbReference>
<evidence type="ECO:0000256" key="1">
    <source>
        <dbReference type="PROSITE-ProRule" id="PRU00176"/>
    </source>
</evidence>
<dbReference type="GeneID" id="36630223"/>
<dbReference type="PROSITE" id="PS50102">
    <property type="entry name" value="RRM"/>
    <property type="match status" value="1"/>
</dbReference>